<protein>
    <submittedName>
        <fullName evidence="2">Uncharacterized protein</fullName>
    </submittedName>
</protein>
<organism evidence="2 3">
    <name type="scientific">Phytophthora nicotianae P1976</name>
    <dbReference type="NCBI Taxonomy" id="1317066"/>
    <lineage>
        <taxon>Eukaryota</taxon>
        <taxon>Sar</taxon>
        <taxon>Stramenopiles</taxon>
        <taxon>Oomycota</taxon>
        <taxon>Peronosporomycetes</taxon>
        <taxon>Peronosporales</taxon>
        <taxon>Peronosporaceae</taxon>
        <taxon>Phytophthora</taxon>
    </lineage>
</organism>
<feature type="compositionally biased region" description="Low complexity" evidence="1">
    <location>
        <begin position="32"/>
        <end position="43"/>
    </location>
</feature>
<evidence type="ECO:0000313" key="2">
    <source>
        <dbReference type="EMBL" id="ETO75137.1"/>
    </source>
</evidence>
<dbReference type="EMBL" id="ANJA01001711">
    <property type="protein sequence ID" value="ETO75137.1"/>
    <property type="molecule type" value="Genomic_DNA"/>
</dbReference>
<evidence type="ECO:0000313" key="3">
    <source>
        <dbReference type="Proteomes" id="UP000028582"/>
    </source>
</evidence>
<feature type="region of interest" description="Disordered" evidence="1">
    <location>
        <begin position="75"/>
        <end position="94"/>
    </location>
</feature>
<feature type="region of interest" description="Disordered" evidence="1">
    <location>
        <begin position="1"/>
        <end position="51"/>
    </location>
</feature>
<dbReference type="AlphaFoldDB" id="A0A081A8C6"/>
<feature type="compositionally biased region" description="Basic and acidic residues" evidence="1">
    <location>
        <begin position="75"/>
        <end position="86"/>
    </location>
</feature>
<name>A0A081A8C6_PHYNI</name>
<accession>A0A081A8C6</accession>
<dbReference type="Proteomes" id="UP000028582">
    <property type="component" value="Unassembled WGS sequence"/>
</dbReference>
<evidence type="ECO:0000256" key="1">
    <source>
        <dbReference type="SAM" id="MobiDB-lite"/>
    </source>
</evidence>
<gene>
    <name evidence="2" type="ORF">F444_09230</name>
</gene>
<comment type="caution">
    <text evidence="2">The sequence shown here is derived from an EMBL/GenBank/DDBJ whole genome shotgun (WGS) entry which is preliminary data.</text>
</comment>
<proteinExistence type="predicted"/>
<sequence>MMSTSATAEVARSKWRFADESSSVNSKNTDKTSAAQSSATPSSLDFRLGSRGCRPLDSWQQVQWRPKADIENKACHPEKPMVDREFLPTMPAKS</sequence>
<reference evidence="2 3" key="1">
    <citation type="submission" date="2013-11" db="EMBL/GenBank/DDBJ databases">
        <title>The Genome Sequence of Phytophthora parasitica P1976.</title>
        <authorList>
            <consortium name="The Broad Institute Genomics Platform"/>
            <person name="Russ C."/>
            <person name="Tyler B."/>
            <person name="Panabieres F."/>
            <person name="Shan W."/>
            <person name="Tripathy S."/>
            <person name="Grunwald N."/>
            <person name="Machado M."/>
            <person name="Johnson C.S."/>
            <person name="Walker B."/>
            <person name="Young S."/>
            <person name="Zeng Q."/>
            <person name="Gargeya S."/>
            <person name="Fitzgerald M."/>
            <person name="Haas B."/>
            <person name="Abouelleil A."/>
            <person name="Allen A.W."/>
            <person name="Alvarado L."/>
            <person name="Arachchi H.M."/>
            <person name="Berlin A.M."/>
            <person name="Chapman S.B."/>
            <person name="Gainer-Dewar J."/>
            <person name="Goldberg J."/>
            <person name="Griggs A."/>
            <person name="Gujja S."/>
            <person name="Hansen M."/>
            <person name="Howarth C."/>
            <person name="Imamovic A."/>
            <person name="Ireland A."/>
            <person name="Larimer J."/>
            <person name="McCowan C."/>
            <person name="Murphy C."/>
            <person name="Pearson M."/>
            <person name="Poon T.W."/>
            <person name="Priest M."/>
            <person name="Roberts A."/>
            <person name="Saif S."/>
            <person name="Shea T."/>
            <person name="Sisk P."/>
            <person name="Sykes S."/>
            <person name="Wortman J."/>
            <person name="Nusbaum C."/>
            <person name="Birren B."/>
        </authorList>
    </citation>
    <scope>NUCLEOTIDE SEQUENCE [LARGE SCALE GENOMIC DNA]</scope>
    <source>
        <strain evidence="2 3">P1976</strain>
    </source>
</reference>